<reference evidence="1 2" key="1">
    <citation type="journal article" date="2015" name="Nature">
        <title>rRNA introns, odd ribosomes, and small enigmatic genomes across a large radiation of phyla.</title>
        <authorList>
            <person name="Brown C.T."/>
            <person name="Hug L.A."/>
            <person name="Thomas B.C."/>
            <person name="Sharon I."/>
            <person name="Castelle C.J."/>
            <person name="Singh A."/>
            <person name="Wilkins M.J."/>
            <person name="Williams K.H."/>
            <person name="Banfield J.F."/>
        </authorList>
    </citation>
    <scope>NUCLEOTIDE SEQUENCE [LARGE SCALE GENOMIC DNA]</scope>
</reference>
<protein>
    <recommendedName>
        <fullName evidence="3">ATPase dynein-related AAA domain-containing protein</fullName>
    </recommendedName>
</protein>
<dbReference type="AlphaFoldDB" id="A0A0G0LG74"/>
<dbReference type="EMBL" id="LBVP01000002">
    <property type="protein sequence ID" value="KKQ90072.1"/>
    <property type="molecule type" value="Genomic_DNA"/>
</dbReference>
<dbReference type="Proteomes" id="UP000034893">
    <property type="component" value="Unassembled WGS sequence"/>
</dbReference>
<gene>
    <name evidence="1" type="ORF">UT12_C0002G0003</name>
</gene>
<name>A0A0G0LG74_9BACT</name>
<comment type="caution">
    <text evidence="1">The sequence shown here is derived from an EMBL/GenBank/DDBJ whole genome shotgun (WGS) entry which is preliminary data.</text>
</comment>
<proteinExistence type="predicted"/>
<evidence type="ECO:0000313" key="1">
    <source>
        <dbReference type="EMBL" id="KKQ90072.1"/>
    </source>
</evidence>
<dbReference type="SUPFAM" id="SSF52540">
    <property type="entry name" value="P-loop containing nucleoside triphosphate hydrolases"/>
    <property type="match status" value="1"/>
</dbReference>
<accession>A0A0G0LG74</accession>
<dbReference type="Gene3D" id="3.40.50.300">
    <property type="entry name" value="P-loop containing nucleotide triphosphate hydrolases"/>
    <property type="match status" value="1"/>
</dbReference>
<sequence>MTEKGDIERKLGEVPVIQEYPKENQVRVLDVVLDRLPLPEDVNARRFIPKIELLKASTCWDTPTVLLIRDMAVRLKGGIASRNEGPTGVSKSYAAEVICALTNRSYLRHNYSKDSDPGDTIGRFVPADAKLAVRFKELLADPDLPESLKEIVESAEKQSRPLTLLESKKIAAALGIDGLDDTIQWRWQNGTLAGSMMYGSVYGADEPNLAPGNVIERENSAIERMAQLRIVEHEGEIIRPLTPEEQSIIDNGGIVPGVIGLDSRYWYVAAQNPFGIGGGRFEESEARRNRLQDRIVEGLTTKEYEEFLRFLIKGEQPDIVWQNRRYKGEKDVRTEYRDLENIPNVDAVIKWLAAFQGDLSNLASLGKIGSEKDIKGGSYVYTRRNLLRILDSIKAAQTTLIDVDELFRSGQVKTNDNWHDLFMEAVYQEYLAGMYREDQEIVLDLIKASGVEDVLGESKNNPRPPEWVGRAAKKGVQVEQWQHDWQIS</sequence>
<organism evidence="1 2">
    <name type="scientific">Candidatus Curtissbacteria bacterium GW2011_GWC2_38_9</name>
    <dbReference type="NCBI Taxonomy" id="1618414"/>
    <lineage>
        <taxon>Bacteria</taxon>
        <taxon>Candidatus Curtissiibacteriota</taxon>
    </lineage>
</organism>
<evidence type="ECO:0000313" key="2">
    <source>
        <dbReference type="Proteomes" id="UP000034893"/>
    </source>
</evidence>
<evidence type="ECO:0008006" key="3">
    <source>
        <dbReference type="Google" id="ProtNLM"/>
    </source>
</evidence>
<dbReference type="InterPro" id="IPR027417">
    <property type="entry name" value="P-loop_NTPase"/>
</dbReference>